<protein>
    <submittedName>
        <fullName evidence="2">Uncharacterized protein</fullName>
    </submittedName>
</protein>
<dbReference type="PANTHER" id="PTHR10381:SF6">
    <property type="entry name" value="ATP-DEPENDENT CLP PROTEASE PROTEOLYTIC SUBUNIT-RELATED PROTEIN 3, CHLOROPLASTIC"/>
    <property type="match status" value="1"/>
</dbReference>
<gene>
    <name evidence="2" type="ORF">DY000_02059874</name>
</gene>
<evidence type="ECO:0000313" key="3">
    <source>
        <dbReference type="Proteomes" id="UP000266723"/>
    </source>
</evidence>
<dbReference type="Gene3D" id="3.90.226.10">
    <property type="entry name" value="2-enoyl-CoA Hydratase, Chain A, domain 1"/>
    <property type="match status" value="1"/>
</dbReference>
<name>A0ABQ7B2I7_BRACR</name>
<feature type="compositionally biased region" description="Low complexity" evidence="1">
    <location>
        <begin position="43"/>
        <end position="55"/>
    </location>
</feature>
<dbReference type="PANTHER" id="PTHR10381">
    <property type="entry name" value="ATP-DEPENDENT CLP PROTEASE PROTEOLYTIC SUBUNIT"/>
    <property type="match status" value="1"/>
</dbReference>
<evidence type="ECO:0000313" key="2">
    <source>
        <dbReference type="EMBL" id="KAF3520522.1"/>
    </source>
</evidence>
<reference evidence="2 3" key="1">
    <citation type="journal article" date="2020" name="BMC Genomics">
        <title>Intraspecific diversification of the crop wild relative Brassica cretica Lam. using demographic model selection.</title>
        <authorList>
            <person name="Kioukis A."/>
            <person name="Michalopoulou V.A."/>
            <person name="Briers L."/>
            <person name="Pirintsos S."/>
            <person name="Studholme D.J."/>
            <person name="Pavlidis P."/>
            <person name="Sarris P.F."/>
        </authorList>
    </citation>
    <scope>NUCLEOTIDE SEQUENCE [LARGE SCALE GENOMIC DNA]</scope>
    <source>
        <strain evidence="3">cv. PFS-1207/04</strain>
    </source>
</reference>
<evidence type="ECO:0000256" key="1">
    <source>
        <dbReference type="SAM" id="MobiDB-lite"/>
    </source>
</evidence>
<dbReference type="Proteomes" id="UP000266723">
    <property type="component" value="Unassembled WGS sequence"/>
</dbReference>
<dbReference type="InterPro" id="IPR023562">
    <property type="entry name" value="ClpP/TepA"/>
</dbReference>
<sequence>MTVATSLDLLLEKLKLKELYFPPSNWESLHSQSHQSPPPTRASPPSSSSVSQPRVLSSGLMPASDVLIRAREVITSRDILVGLLSKHTGNTVANVMRRPYYMNAPKAKEFVVIDKAPEKLVFHLVTNEINYAAMKS</sequence>
<feature type="region of interest" description="Disordered" evidence="1">
    <location>
        <begin position="27"/>
        <end position="55"/>
    </location>
</feature>
<keyword evidence="3" id="KW-1185">Reference proteome</keyword>
<comment type="caution">
    <text evidence="2">The sequence shown here is derived from an EMBL/GenBank/DDBJ whole genome shotgun (WGS) entry which is preliminary data.</text>
</comment>
<dbReference type="SUPFAM" id="SSF52096">
    <property type="entry name" value="ClpP/crotonase"/>
    <property type="match status" value="1"/>
</dbReference>
<proteinExistence type="predicted"/>
<dbReference type="InterPro" id="IPR029045">
    <property type="entry name" value="ClpP/crotonase-like_dom_sf"/>
</dbReference>
<dbReference type="EMBL" id="QGKV02001556">
    <property type="protein sequence ID" value="KAF3520522.1"/>
    <property type="molecule type" value="Genomic_DNA"/>
</dbReference>
<dbReference type="Pfam" id="PF00574">
    <property type="entry name" value="CLP_protease"/>
    <property type="match status" value="1"/>
</dbReference>
<accession>A0ABQ7B2I7</accession>
<organism evidence="2 3">
    <name type="scientific">Brassica cretica</name>
    <name type="common">Mustard</name>
    <dbReference type="NCBI Taxonomy" id="69181"/>
    <lineage>
        <taxon>Eukaryota</taxon>
        <taxon>Viridiplantae</taxon>
        <taxon>Streptophyta</taxon>
        <taxon>Embryophyta</taxon>
        <taxon>Tracheophyta</taxon>
        <taxon>Spermatophyta</taxon>
        <taxon>Magnoliopsida</taxon>
        <taxon>eudicotyledons</taxon>
        <taxon>Gunneridae</taxon>
        <taxon>Pentapetalae</taxon>
        <taxon>rosids</taxon>
        <taxon>malvids</taxon>
        <taxon>Brassicales</taxon>
        <taxon>Brassicaceae</taxon>
        <taxon>Brassiceae</taxon>
        <taxon>Brassica</taxon>
    </lineage>
</organism>